<evidence type="ECO:0000313" key="4">
    <source>
        <dbReference type="Proteomes" id="UP000199520"/>
    </source>
</evidence>
<dbReference type="InterPro" id="IPR047629">
    <property type="entry name" value="IS1182_transpos"/>
</dbReference>
<name>A0A1I4QPJ5_9FIRM</name>
<dbReference type="STRING" id="1123291.SAMN04490355_11181"/>
<evidence type="ECO:0000259" key="1">
    <source>
        <dbReference type="Pfam" id="PF05598"/>
    </source>
</evidence>
<gene>
    <name evidence="3" type="ORF">SAMN04490355_11181</name>
</gene>
<feature type="domain" description="Transposase InsH N-terminal" evidence="1">
    <location>
        <begin position="26"/>
        <end position="116"/>
    </location>
</feature>
<evidence type="ECO:0000259" key="2">
    <source>
        <dbReference type="Pfam" id="PF13751"/>
    </source>
</evidence>
<sequence length="537" mass="61893">MTKKNLQPDYTVNEDTYQLFLLPMDIGEMIPAEDSVRLLNAVMEGMDYRKLYAAYSRMGRIEKSPKRLFKVLVYGYMNGIYSSRKLEQACRRDINFLYLLGREKGPDHATIARFRSDRLTQVIDDLFNQLVQALADAGELSLVSAFIDGTKLEANANRYSFVWKKATQKNETKLQEKMKAELPTLAAELGLRFAVGDKIKAKHLKKLRKRLKTLQIKKEIVFVHGKGPRKTPLQRGIEKVQDYLARQKQYDDYNHSFGERNSFSKTDRDATFMRMKEDHMKNGQLKPGYNATIAVDAEYVVAAMISKERSDSQTFIPMMEKLQGLGYSKPVADAGFESEENYTWCEKQRLTAFIKPANHHLAKTRKYKSDIGRRDNMPYDAQIDSYLCHMGYSIQAAYEKKTKSKAGYSIVTTVYTCTKCTGCPHKTKCIKGASKKPLEERSKNLHVSKIFLRQREEMQARIQKEEGILLRMNRSIQVEGAFGVLKEDMGFRRFLMRSQVKVHTEFLLLCMAYNLKKLHNKIQNGRCGSYLHIPKAS</sequence>
<dbReference type="NCBIfam" id="NF033551">
    <property type="entry name" value="transpos_IS1182"/>
    <property type="match status" value="1"/>
</dbReference>
<dbReference type="EMBL" id="FOTS01000118">
    <property type="protein sequence ID" value="SFM42028.1"/>
    <property type="molecule type" value="Genomic_DNA"/>
</dbReference>
<keyword evidence="4" id="KW-1185">Reference proteome</keyword>
<feature type="domain" description="Transposase DDE" evidence="2">
    <location>
        <begin position="387"/>
        <end position="519"/>
    </location>
</feature>
<dbReference type="Proteomes" id="UP000199520">
    <property type="component" value="Unassembled WGS sequence"/>
</dbReference>
<dbReference type="Pfam" id="PF05598">
    <property type="entry name" value="DUF772"/>
    <property type="match status" value="1"/>
</dbReference>
<reference evidence="4" key="1">
    <citation type="submission" date="2016-10" db="EMBL/GenBank/DDBJ databases">
        <authorList>
            <person name="Varghese N."/>
            <person name="Submissions S."/>
        </authorList>
    </citation>
    <scope>NUCLEOTIDE SEQUENCE [LARGE SCALE GENOMIC DNA]</scope>
    <source>
        <strain evidence="4">DSM 13327</strain>
    </source>
</reference>
<dbReference type="RefSeq" id="WP_139214871.1">
    <property type="nucleotide sequence ID" value="NZ_FOTS01000118.1"/>
</dbReference>
<organism evidence="3 4">
    <name type="scientific">Pelosinus propionicus DSM 13327</name>
    <dbReference type="NCBI Taxonomy" id="1123291"/>
    <lineage>
        <taxon>Bacteria</taxon>
        <taxon>Bacillati</taxon>
        <taxon>Bacillota</taxon>
        <taxon>Negativicutes</taxon>
        <taxon>Selenomonadales</taxon>
        <taxon>Sporomusaceae</taxon>
        <taxon>Pelosinus</taxon>
    </lineage>
</organism>
<dbReference type="PANTHER" id="PTHR33408:SF2">
    <property type="entry name" value="TRANSPOSASE DDE DOMAIN-CONTAINING PROTEIN"/>
    <property type="match status" value="1"/>
</dbReference>
<dbReference type="AlphaFoldDB" id="A0A1I4QPJ5"/>
<dbReference type="InterPro" id="IPR008490">
    <property type="entry name" value="Transposase_InsH_N"/>
</dbReference>
<evidence type="ECO:0000313" key="3">
    <source>
        <dbReference type="EMBL" id="SFM42028.1"/>
    </source>
</evidence>
<dbReference type="Pfam" id="PF13751">
    <property type="entry name" value="DDE_Tnp_1_6"/>
    <property type="match status" value="1"/>
</dbReference>
<accession>A0A1I4QPJ5</accession>
<dbReference type="PANTHER" id="PTHR33408">
    <property type="entry name" value="TRANSPOSASE"/>
    <property type="match status" value="1"/>
</dbReference>
<dbReference type="OrthoDB" id="9789070at2"/>
<dbReference type="InterPro" id="IPR025668">
    <property type="entry name" value="Tnp_DDE_dom"/>
</dbReference>
<proteinExistence type="predicted"/>
<protein>
    <submittedName>
        <fullName evidence="3">Transposase</fullName>
    </submittedName>
</protein>